<dbReference type="Pfam" id="PF07282">
    <property type="entry name" value="Cas12f1-like_TNB"/>
    <property type="match status" value="1"/>
</dbReference>
<keyword evidence="3" id="KW-0238">DNA-binding</keyword>
<dbReference type="GO" id="GO:0046872">
    <property type="term" value="F:metal ion binding"/>
    <property type="evidence" value="ECO:0007669"/>
    <property type="project" value="UniProtKB-KW"/>
</dbReference>
<dbReference type="EMBL" id="MCOK01000001">
    <property type="protein sequence ID" value="OOC54119.1"/>
    <property type="molecule type" value="Genomic_DNA"/>
</dbReference>
<feature type="domain" description="Transposase putative helix-turn-helix" evidence="5">
    <location>
        <begin position="1"/>
        <end position="42"/>
    </location>
</feature>
<dbReference type="InterPro" id="IPR010095">
    <property type="entry name" value="Cas12f1-like_TNB"/>
</dbReference>
<sequence>MLTGFRYRLAPTGEQAGLCQVYGDICRAVWNTGLHQRREAVRRWQRGQDLPFCGYHLQARQLAEAKTEEEWLKAAPSHILQQTLRDLDRACRDHGTFNVRWRAKGRWKPSFRFPAGARVIVQRLGRKWGRLKLPKLGWVRFRWSRSAKGTVDAPGTHVRQKAGLNRAILARGWHGFKLACQNAARRSATRIVEVNPAYTSQTCHPCGHVASENRESPSVFRCGACGYRAHADVNAARNTRARGWTSPSG</sequence>
<proteinExistence type="predicted"/>
<evidence type="ECO:0000256" key="1">
    <source>
        <dbReference type="ARBA" id="ARBA00022723"/>
    </source>
</evidence>
<dbReference type="GO" id="GO:0003677">
    <property type="term" value="F:DNA binding"/>
    <property type="evidence" value="ECO:0007669"/>
    <property type="project" value="UniProtKB-KW"/>
</dbReference>
<dbReference type="AlphaFoldDB" id="A0A1V3C0W2"/>
<name>A0A1V3C0W2_9ACTN</name>
<keyword evidence="7" id="KW-1185">Reference proteome</keyword>
<evidence type="ECO:0000259" key="4">
    <source>
        <dbReference type="Pfam" id="PF07282"/>
    </source>
</evidence>
<dbReference type="RefSeq" id="WP_077690514.1">
    <property type="nucleotide sequence ID" value="NZ_MCOK01000001.1"/>
</dbReference>
<dbReference type="InterPro" id="IPR021027">
    <property type="entry name" value="Transposase_put_HTH"/>
</dbReference>
<gene>
    <name evidence="6" type="ORF">NOSIN_10135</name>
</gene>
<evidence type="ECO:0000313" key="7">
    <source>
        <dbReference type="Proteomes" id="UP000189004"/>
    </source>
</evidence>
<evidence type="ECO:0000313" key="6">
    <source>
        <dbReference type="EMBL" id="OOC54119.1"/>
    </source>
</evidence>
<protein>
    <recommendedName>
        <fullName evidence="8">Transposase</fullName>
    </recommendedName>
</protein>
<reference evidence="7" key="1">
    <citation type="submission" date="2016-08" db="EMBL/GenBank/DDBJ databases">
        <authorList>
            <person name="Tokovenko B."/>
            <person name="Kalinowski J."/>
        </authorList>
    </citation>
    <scope>NUCLEOTIDE SEQUENCE [LARGE SCALE GENOMIC DNA]</scope>
    <source>
        <strain evidence="7">UTMC102</strain>
    </source>
</reference>
<keyword evidence="2" id="KW-0862">Zinc</keyword>
<keyword evidence="1" id="KW-0479">Metal-binding</keyword>
<dbReference type="STRING" id="501010.NOSIN_10135"/>
<dbReference type="Pfam" id="PF12323">
    <property type="entry name" value="HTH_OrfB_IS605"/>
    <property type="match status" value="1"/>
</dbReference>
<comment type="caution">
    <text evidence="6">The sequence shown here is derived from an EMBL/GenBank/DDBJ whole genome shotgun (WGS) entry which is preliminary data.</text>
</comment>
<evidence type="ECO:0000256" key="3">
    <source>
        <dbReference type="ARBA" id="ARBA00023125"/>
    </source>
</evidence>
<evidence type="ECO:0008006" key="8">
    <source>
        <dbReference type="Google" id="ProtNLM"/>
    </source>
</evidence>
<accession>A0A1V3C0W2</accession>
<evidence type="ECO:0000259" key="5">
    <source>
        <dbReference type="Pfam" id="PF12323"/>
    </source>
</evidence>
<evidence type="ECO:0000256" key="2">
    <source>
        <dbReference type="ARBA" id="ARBA00022833"/>
    </source>
</evidence>
<dbReference type="Proteomes" id="UP000189004">
    <property type="component" value="Unassembled WGS sequence"/>
</dbReference>
<feature type="domain" description="Cas12f1-like TNB" evidence="4">
    <location>
        <begin position="173"/>
        <end position="238"/>
    </location>
</feature>
<dbReference type="OrthoDB" id="6230307at2"/>
<organism evidence="6 7">
    <name type="scientific">Nocardiopsis sinuspersici</name>
    <dbReference type="NCBI Taxonomy" id="501010"/>
    <lineage>
        <taxon>Bacteria</taxon>
        <taxon>Bacillati</taxon>
        <taxon>Actinomycetota</taxon>
        <taxon>Actinomycetes</taxon>
        <taxon>Streptosporangiales</taxon>
        <taxon>Nocardiopsidaceae</taxon>
        <taxon>Nocardiopsis</taxon>
    </lineage>
</organism>